<evidence type="ECO:0000256" key="6">
    <source>
        <dbReference type="ARBA" id="ARBA00035180"/>
    </source>
</evidence>
<dbReference type="GO" id="GO:0003735">
    <property type="term" value="F:structural constituent of ribosome"/>
    <property type="evidence" value="ECO:0007669"/>
    <property type="project" value="TreeGrafter"/>
</dbReference>
<dbReference type="EMBL" id="NJEU01000806">
    <property type="protein sequence ID" value="PHH70371.1"/>
    <property type="molecule type" value="Genomic_DNA"/>
</dbReference>
<keyword evidence="5" id="KW-0687">Ribonucleoprotein</keyword>
<gene>
    <name evidence="7" type="ORF">CDD82_7170</name>
</gene>
<evidence type="ECO:0000256" key="5">
    <source>
        <dbReference type="ARBA" id="ARBA00023274"/>
    </source>
</evidence>
<evidence type="ECO:0000256" key="2">
    <source>
        <dbReference type="ARBA" id="ARBA00005557"/>
    </source>
</evidence>
<proteinExistence type="inferred from homology"/>
<reference evidence="7 8" key="1">
    <citation type="submission" date="2017-06" db="EMBL/GenBank/DDBJ databases">
        <title>Ant-infecting Ophiocordyceps genomes reveal a high diversity of potential behavioral manipulation genes and a possible major role for enterotoxins.</title>
        <authorList>
            <person name="De Bekker C."/>
            <person name="Evans H.C."/>
            <person name="Brachmann A."/>
            <person name="Hughes D.P."/>
        </authorList>
    </citation>
    <scope>NUCLEOTIDE SEQUENCE [LARGE SCALE GENOMIC DNA]</scope>
    <source>
        <strain evidence="7 8">1348a</strain>
    </source>
</reference>
<dbReference type="InterPro" id="IPR042776">
    <property type="entry name" value="Ribosomal_mL53_fung"/>
</dbReference>
<evidence type="ECO:0000256" key="1">
    <source>
        <dbReference type="ARBA" id="ARBA00004173"/>
    </source>
</evidence>
<keyword evidence="4" id="KW-0496">Mitochondrion</keyword>
<comment type="subcellular location">
    <subcellularLocation>
        <location evidence="1">Mitochondrion</location>
    </subcellularLocation>
</comment>
<dbReference type="Gene3D" id="3.40.30.10">
    <property type="entry name" value="Glutaredoxin"/>
    <property type="match status" value="1"/>
</dbReference>
<organism evidence="7 8">
    <name type="scientific">Ophiocordyceps australis</name>
    <dbReference type="NCBI Taxonomy" id="1399860"/>
    <lineage>
        <taxon>Eukaryota</taxon>
        <taxon>Fungi</taxon>
        <taxon>Dikarya</taxon>
        <taxon>Ascomycota</taxon>
        <taxon>Pezizomycotina</taxon>
        <taxon>Sordariomycetes</taxon>
        <taxon>Hypocreomycetidae</taxon>
        <taxon>Hypocreales</taxon>
        <taxon>Ophiocordycipitaceae</taxon>
        <taxon>Ophiocordyceps</taxon>
    </lineage>
</organism>
<comment type="caution">
    <text evidence="7">The sequence shown here is derived from an EMBL/GenBank/DDBJ whole genome shotgun (WGS) entry which is preliminary data.</text>
</comment>
<keyword evidence="3" id="KW-0689">Ribosomal protein</keyword>
<dbReference type="InterPro" id="IPR019716">
    <property type="entry name" value="Ribosomal_mL53"/>
</dbReference>
<keyword evidence="8" id="KW-1185">Reference proteome</keyword>
<dbReference type="PANTHER" id="PTHR28236">
    <property type="entry name" value="54S RIBOSOMAL PROTEIN L44, MITOCHONDRIAL"/>
    <property type="match status" value="1"/>
</dbReference>
<sequence>MITKFLTDVSVKFNPFSPCSKSARLFLTQLPPKFRSQGNTISAKVLPRESSETSSLKLKFKDGKEINFDCANINIKSVVEEVNRHSRQLQKAADLTE</sequence>
<dbReference type="GO" id="GO:0005762">
    <property type="term" value="C:mitochondrial large ribosomal subunit"/>
    <property type="evidence" value="ECO:0007669"/>
    <property type="project" value="TreeGrafter"/>
</dbReference>
<protein>
    <recommendedName>
        <fullName evidence="6">Large ribosomal subunit protein mL53</fullName>
    </recommendedName>
</protein>
<evidence type="ECO:0000313" key="7">
    <source>
        <dbReference type="EMBL" id="PHH70371.1"/>
    </source>
</evidence>
<dbReference type="PANTHER" id="PTHR28236:SF1">
    <property type="entry name" value="LARGE RIBOSOMAL SUBUNIT PROTEIN ML53"/>
    <property type="match status" value="1"/>
</dbReference>
<evidence type="ECO:0000313" key="8">
    <source>
        <dbReference type="Proteomes" id="UP000224854"/>
    </source>
</evidence>
<accession>A0A2C5YTY5</accession>
<dbReference type="FunFam" id="3.40.30.10:FF:000260">
    <property type="entry name" value="Mitochondrial ribosomal protein L44"/>
    <property type="match status" value="1"/>
</dbReference>
<name>A0A2C5YTY5_9HYPO</name>
<dbReference type="AlphaFoldDB" id="A0A2C5YTY5"/>
<evidence type="ECO:0000256" key="3">
    <source>
        <dbReference type="ARBA" id="ARBA00022980"/>
    </source>
</evidence>
<dbReference type="Proteomes" id="UP000224854">
    <property type="component" value="Unassembled WGS sequence"/>
</dbReference>
<dbReference type="OrthoDB" id="4136894at2759"/>
<comment type="similarity">
    <text evidence="2">Belongs to the mitochondrion-specific ribosomal protein mL53 family.</text>
</comment>
<dbReference type="Pfam" id="PF10780">
    <property type="entry name" value="MRP_L53"/>
    <property type="match status" value="1"/>
</dbReference>
<evidence type="ECO:0000256" key="4">
    <source>
        <dbReference type="ARBA" id="ARBA00023128"/>
    </source>
</evidence>